<reference evidence="7 8" key="1">
    <citation type="submission" date="2019-01" db="EMBL/GenBank/DDBJ databases">
        <authorList>
            <consortium name="Pathogen Informatics"/>
        </authorList>
    </citation>
    <scope>NUCLEOTIDE SEQUENCE [LARGE SCALE GENOMIC DNA]</scope>
    <source>
        <strain evidence="7 8">NCTC10142</strain>
        <plasmid evidence="8">13</plasmid>
    </source>
</reference>
<dbReference type="FunFam" id="1.10.150.20:FF:000003">
    <property type="entry name" value="DNA polymerase I"/>
    <property type="match status" value="1"/>
</dbReference>
<name>A0A449AIF5_9BACT</name>
<evidence type="ECO:0000256" key="3">
    <source>
        <dbReference type="ARBA" id="ARBA00023125"/>
    </source>
</evidence>
<proteinExistence type="predicted"/>
<dbReference type="InterPro" id="IPR020046">
    <property type="entry name" value="5-3_exonucl_a-hlix_arch_N"/>
</dbReference>
<keyword evidence="3" id="KW-0238">DNA-binding</keyword>
<evidence type="ECO:0000256" key="2">
    <source>
        <dbReference type="ARBA" id="ARBA00022801"/>
    </source>
</evidence>
<dbReference type="GO" id="GO:0008409">
    <property type="term" value="F:5'-3' exonuclease activity"/>
    <property type="evidence" value="ECO:0007669"/>
    <property type="project" value="InterPro"/>
</dbReference>
<dbReference type="InterPro" id="IPR008918">
    <property type="entry name" value="HhH2"/>
</dbReference>
<protein>
    <recommendedName>
        <fullName evidence="5">5'-3' exonuclease</fullName>
    </recommendedName>
</protein>
<dbReference type="Gene3D" id="3.40.50.1010">
    <property type="entry name" value="5'-nuclease"/>
    <property type="match status" value="1"/>
</dbReference>
<dbReference type="PANTHER" id="PTHR42646">
    <property type="entry name" value="FLAP ENDONUCLEASE XNI"/>
    <property type="match status" value="1"/>
</dbReference>
<dbReference type="InterPro" id="IPR029060">
    <property type="entry name" value="PIN-like_dom_sf"/>
</dbReference>
<comment type="function">
    <text evidence="4">5'-3' exonuclease acting preferentially on double-stranded DNA.</text>
</comment>
<dbReference type="GO" id="GO:0033567">
    <property type="term" value="P:DNA replication, Okazaki fragment processing"/>
    <property type="evidence" value="ECO:0007669"/>
    <property type="project" value="InterPro"/>
</dbReference>
<dbReference type="Pfam" id="PF02739">
    <property type="entry name" value="5_3_exonuc_N"/>
    <property type="match status" value="1"/>
</dbReference>
<evidence type="ECO:0000256" key="5">
    <source>
        <dbReference type="ARBA" id="ARBA00050026"/>
    </source>
</evidence>
<geneLocation type="plasmid" evidence="7 8">
    <name>13</name>
</geneLocation>
<keyword evidence="7" id="KW-0614">Plasmid</keyword>
<keyword evidence="7" id="KW-0808">Transferase</keyword>
<dbReference type="SUPFAM" id="SSF47807">
    <property type="entry name" value="5' to 3' exonuclease, C-terminal subdomain"/>
    <property type="match status" value="1"/>
</dbReference>
<dbReference type="AlphaFoldDB" id="A0A449AIF5"/>
<dbReference type="Pfam" id="PF01367">
    <property type="entry name" value="5_3_exonuc"/>
    <property type="match status" value="1"/>
</dbReference>
<evidence type="ECO:0000313" key="7">
    <source>
        <dbReference type="EMBL" id="VEU64798.1"/>
    </source>
</evidence>
<dbReference type="InterPro" id="IPR002421">
    <property type="entry name" value="5-3_exonuclease"/>
</dbReference>
<dbReference type="PANTHER" id="PTHR42646:SF2">
    <property type="entry name" value="5'-3' EXONUCLEASE FAMILY PROTEIN"/>
    <property type="match status" value="1"/>
</dbReference>
<organism evidence="7 8">
    <name type="scientific">Mycoplasmopsis cynos</name>
    <dbReference type="NCBI Taxonomy" id="171284"/>
    <lineage>
        <taxon>Bacteria</taxon>
        <taxon>Bacillati</taxon>
        <taxon>Mycoplasmatota</taxon>
        <taxon>Mycoplasmoidales</taxon>
        <taxon>Metamycoplasmataceae</taxon>
        <taxon>Mycoplasmopsis</taxon>
    </lineage>
</organism>
<evidence type="ECO:0000256" key="4">
    <source>
        <dbReference type="ARBA" id="ARBA00049957"/>
    </source>
</evidence>
<dbReference type="SMART" id="SM00475">
    <property type="entry name" value="53EXOc"/>
    <property type="match status" value="1"/>
</dbReference>
<gene>
    <name evidence="7" type="primary">MCYN0484</name>
    <name evidence="7" type="ORF">NCTC10142_00558</name>
</gene>
<dbReference type="InterPro" id="IPR036279">
    <property type="entry name" value="5-3_exonuclease_C_sf"/>
</dbReference>
<dbReference type="SMART" id="SM00279">
    <property type="entry name" value="HhH2"/>
    <property type="match status" value="1"/>
</dbReference>
<accession>A0A449AIF5</accession>
<dbReference type="GO" id="GO:0017108">
    <property type="term" value="F:5'-flap endonuclease activity"/>
    <property type="evidence" value="ECO:0007669"/>
    <property type="project" value="InterPro"/>
</dbReference>
<dbReference type="InterPro" id="IPR020045">
    <property type="entry name" value="DNA_polI_H3TH"/>
</dbReference>
<evidence type="ECO:0000259" key="6">
    <source>
        <dbReference type="SMART" id="SM00475"/>
    </source>
</evidence>
<dbReference type="InterPro" id="IPR038969">
    <property type="entry name" value="FEN"/>
</dbReference>
<evidence type="ECO:0000256" key="1">
    <source>
        <dbReference type="ARBA" id="ARBA00022722"/>
    </source>
</evidence>
<keyword evidence="1" id="KW-0540">Nuclease</keyword>
<dbReference type="EMBL" id="LR214986">
    <property type="protein sequence ID" value="VEU64798.1"/>
    <property type="molecule type" value="Genomic_DNA"/>
</dbReference>
<dbReference type="CDD" id="cd09898">
    <property type="entry name" value="H3TH_53EXO"/>
    <property type="match status" value="1"/>
</dbReference>
<dbReference type="CDD" id="cd09859">
    <property type="entry name" value="PIN_53EXO"/>
    <property type="match status" value="1"/>
</dbReference>
<evidence type="ECO:0000313" key="8">
    <source>
        <dbReference type="Proteomes" id="UP000289506"/>
    </source>
</evidence>
<dbReference type="SUPFAM" id="SSF88723">
    <property type="entry name" value="PIN domain-like"/>
    <property type="match status" value="1"/>
</dbReference>
<dbReference type="GO" id="GO:0003677">
    <property type="term" value="F:DNA binding"/>
    <property type="evidence" value="ECO:0007669"/>
    <property type="project" value="UniProtKB-KW"/>
</dbReference>
<dbReference type="Gene3D" id="1.10.150.20">
    <property type="entry name" value="5' to 3' exonuclease, C-terminal subdomain"/>
    <property type="match status" value="1"/>
</dbReference>
<dbReference type="GO" id="GO:0016779">
    <property type="term" value="F:nucleotidyltransferase activity"/>
    <property type="evidence" value="ECO:0007669"/>
    <property type="project" value="UniProtKB-KW"/>
</dbReference>
<dbReference type="Proteomes" id="UP000289506">
    <property type="component" value="Plasmid 13"/>
</dbReference>
<sequence>MSKIKTLVIDGNYMLFQSFYATYKGDINAILRTTNGIPTNAISVFLSQLIKLLKFVRPTHLLIAFDFGTKTKRHQIFPEYKLGRVKAPQEVFQQMDLIKQLLSKLNIQIFQQEGDEADDIIGTYCDKLPGKKFIFSSDRDLLQLVNKDTNYIIKKASDISLITNDNFYNIFQIYPNQITSFKGLKGDSSDNLPGVKGIGEKTAIKLLNDYLNFENIYQNLDNQTLDVSNSIIKKLQDGKRLGYLSYELSKINLDVLNLPTDEKIYKINLDYESAKEMIHYLELRTFEIELLKYIKNDSDSR</sequence>
<keyword evidence="7" id="KW-0548">Nucleotidyltransferase</keyword>
<dbReference type="RefSeq" id="WP_129720657.1">
    <property type="nucleotide sequence ID" value="NZ_LR214986.1"/>
</dbReference>
<feature type="domain" description="5'-3' exonuclease" evidence="6">
    <location>
        <begin position="4"/>
        <end position="266"/>
    </location>
</feature>
<keyword evidence="2" id="KW-0378">Hydrolase</keyword>